<dbReference type="AlphaFoldDB" id="A0A399NTU2"/>
<feature type="transmembrane region" description="Helical" evidence="1">
    <location>
        <begin position="40"/>
        <end position="60"/>
    </location>
</feature>
<evidence type="ECO:0000313" key="3">
    <source>
        <dbReference type="Proteomes" id="UP000266298"/>
    </source>
</evidence>
<sequence>MDAVMIGYPEVVLALWGPLVVRSAWAVWRRTGAMRAAPRSRAHVATAVAVAPLLAFLVPFDPSTPLRDLVPWRMPLAYGISDAPPSDALHSLAGFLLMLLTVVPLASIVASFAIGAVEVLVSERRLARAVVARRGDVRVLSERHATGPCVSGLLFPRIHASRSVLDGPDADVVLAHESSHRRHRHPLLRFVTVCAVRAWWWIPGGRSIREDVVAATEEWADADARRRVGDHRVACALLAAVRAGSSPAGRGPVGVAGMVGAAGVLERRITALATPVRHEPVIDRLVAAGGIVIALLVFVVVF</sequence>
<keyword evidence="1" id="KW-0812">Transmembrane</keyword>
<keyword evidence="1" id="KW-1133">Transmembrane helix</keyword>
<dbReference type="CDD" id="cd07326">
    <property type="entry name" value="M56_BlaR1_MecR1_like"/>
    <property type="match status" value="1"/>
</dbReference>
<comment type="caution">
    <text evidence="2">The sequence shown here is derived from an EMBL/GenBank/DDBJ whole genome shotgun (WGS) entry which is preliminary data.</text>
</comment>
<feature type="transmembrane region" description="Helical" evidence="1">
    <location>
        <begin position="281"/>
        <end position="301"/>
    </location>
</feature>
<evidence type="ECO:0000256" key="1">
    <source>
        <dbReference type="SAM" id="Phobius"/>
    </source>
</evidence>
<keyword evidence="1" id="KW-0472">Membrane</keyword>
<reference evidence="2 3" key="1">
    <citation type="submission" date="2018-08" db="EMBL/GenBank/DDBJ databases">
        <title>Genome Sequence of Clavibacter michiganensis Subspecies type strains, and the Atypical Peach-Colored Strains Isolated from Tomato.</title>
        <authorList>
            <person name="Osdaghi E."/>
            <person name="Portier P."/>
            <person name="Briand M."/>
            <person name="Jacques M.-A."/>
        </authorList>
    </citation>
    <scope>NUCLEOTIDE SEQUENCE [LARGE SCALE GENOMIC DNA]</scope>
    <source>
        <strain evidence="2 3">CFBP 7493</strain>
    </source>
</reference>
<dbReference type="RefSeq" id="WP_043583994.1">
    <property type="nucleotide sequence ID" value="NZ_QWEC01000149.1"/>
</dbReference>
<dbReference type="InterPro" id="IPR052173">
    <property type="entry name" value="Beta-lactam_resp_regulator"/>
</dbReference>
<feature type="transmembrane region" description="Helical" evidence="1">
    <location>
        <begin position="95"/>
        <end position="121"/>
    </location>
</feature>
<gene>
    <name evidence="2" type="ORF">DZF96_10240</name>
</gene>
<accession>A0A399NTU2</accession>
<dbReference type="PANTHER" id="PTHR34978">
    <property type="entry name" value="POSSIBLE SENSOR-TRANSDUCER PROTEIN BLAR"/>
    <property type="match status" value="1"/>
</dbReference>
<protein>
    <submittedName>
        <fullName evidence="2">M56 family peptidase</fullName>
    </submittedName>
</protein>
<evidence type="ECO:0000313" key="2">
    <source>
        <dbReference type="EMBL" id="RII96729.1"/>
    </source>
</evidence>
<dbReference type="Proteomes" id="UP000266298">
    <property type="component" value="Unassembled WGS sequence"/>
</dbReference>
<dbReference type="PANTHER" id="PTHR34978:SF3">
    <property type="entry name" value="SLR0241 PROTEIN"/>
    <property type="match status" value="1"/>
</dbReference>
<organism evidence="2 3">
    <name type="scientific">Clavibacter michiganensis</name>
    <dbReference type="NCBI Taxonomy" id="28447"/>
    <lineage>
        <taxon>Bacteria</taxon>
        <taxon>Bacillati</taxon>
        <taxon>Actinomycetota</taxon>
        <taxon>Actinomycetes</taxon>
        <taxon>Micrococcales</taxon>
        <taxon>Microbacteriaceae</taxon>
        <taxon>Clavibacter</taxon>
    </lineage>
</organism>
<proteinExistence type="predicted"/>
<feature type="transmembrane region" description="Helical" evidence="1">
    <location>
        <begin position="6"/>
        <end position="28"/>
    </location>
</feature>
<dbReference type="EMBL" id="QWEC01000149">
    <property type="protein sequence ID" value="RII96729.1"/>
    <property type="molecule type" value="Genomic_DNA"/>
</dbReference>
<name>A0A399NTU2_9MICO</name>